<reference evidence="2 3" key="1">
    <citation type="submission" date="2023-09" db="EMBL/GenBank/DDBJ databases">
        <authorList>
            <person name="Rey-Velasco X."/>
        </authorList>
    </citation>
    <scope>NUCLEOTIDE SEQUENCE [LARGE SCALE GENOMIC DNA]</scope>
    <source>
        <strain evidence="2 3">W311</strain>
    </source>
</reference>
<feature type="chain" id="PRO_5045702208" evidence="1">
    <location>
        <begin position="27"/>
        <end position="797"/>
    </location>
</feature>
<accession>A0ABZ0BAD7</accession>
<dbReference type="EMBL" id="CP135076">
    <property type="protein sequence ID" value="WNO54382.1"/>
    <property type="molecule type" value="Genomic_DNA"/>
</dbReference>
<dbReference type="RefSeq" id="WP_313916805.1">
    <property type="nucleotide sequence ID" value="NZ_CP135076.1"/>
</dbReference>
<organism evidence="2 3">
    <name type="scientific">Stakelama saccharophila</name>
    <dbReference type="NCBI Taxonomy" id="3075605"/>
    <lineage>
        <taxon>Bacteria</taxon>
        <taxon>Pseudomonadati</taxon>
        <taxon>Pseudomonadota</taxon>
        <taxon>Alphaproteobacteria</taxon>
        <taxon>Sphingomonadales</taxon>
        <taxon>Sphingomonadaceae</taxon>
        <taxon>Stakelama</taxon>
    </lineage>
</organism>
<proteinExistence type="predicted"/>
<dbReference type="Proteomes" id="UP001302249">
    <property type="component" value="Chromosome"/>
</dbReference>
<protein>
    <submittedName>
        <fullName evidence="2">Uncharacterized protein</fullName>
    </submittedName>
</protein>
<sequence>MVRVTKLLIPLLALLGLAAGLPAAHAGSAPFDLAGPRIRVAVTHDGMTLPIEWVPNLAPGDRLSIKLDLPEGQRTRYRLIAAFLRGATDRPPRDWFHDAETWDEDENQLSLVVPAGAKQAVLFLMPEDGGDFDAVVDMVRDRPGTFVRAVQELNQAALDRARLDAFLRGVRAVEQRDPTRIDDASKALTRSLAIRLDAACLRQPVDLQAACLTQDRESLLLADTHSSSLASTLVGAPTDLALQLSATPQGGYGYYSPYIGVVRDIFRIFGAFESTQLQYIPALARLHDGRGGLLLNAPLSFGKPTSVMVAALPAIEPAKPPPLRPTHPGRLLCAAPGMALPVDGAPLVFATRYARDMALRLTGKGGTTIDLPVVADAERGGFVLTGTLPSDKLAPDVEARLHGRWGFTAFDGPRFTLSNPAAGAWRAEGNTSLVVGRDNGLSLNGGPAGCVSSVTMRPQGGSAQPIAWSATDAGRLTLTLPLGKAKAGPVTLLIHQTGTDAPQTVTLPATEEAAAIDRLTFHAGDPAAVLTGTRLDQVGQVKLGPVIFRPDGLERDGRRDRLTLAAADPAAAAELAAGQRLTAIVALAGGRDRQLMATIAPPRARARILSLSTQRGAAGDTLPVTLSADGFVPQDARLTFAFRLTGDTPLTGRETIEIAAAEGGTATVAAGKGYDLQDARTGIVSMIPADALGPMTKGALRFRVLRGDTASAWTPLATVVRLPAISAIDCDSDRRCTLSGTRLFLIEAIATDPRLTDAVAVPDGFTATAIPVPATKDGRLFLKLRDDPNAIATVRRR</sequence>
<evidence type="ECO:0000256" key="1">
    <source>
        <dbReference type="SAM" id="SignalP"/>
    </source>
</evidence>
<keyword evidence="3" id="KW-1185">Reference proteome</keyword>
<gene>
    <name evidence="2" type="ORF">RPR59_03755</name>
</gene>
<feature type="signal peptide" evidence="1">
    <location>
        <begin position="1"/>
        <end position="26"/>
    </location>
</feature>
<name>A0ABZ0BAD7_9SPHN</name>
<keyword evidence="1" id="KW-0732">Signal</keyword>
<evidence type="ECO:0000313" key="2">
    <source>
        <dbReference type="EMBL" id="WNO54382.1"/>
    </source>
</evidence>
<evidence type="ECO:0000313" key="3">
    <source>
        <dbReference type="Proteomes" id="UP001302249"/>
    </source>
</evidence>